<feature type="transmembrane region" description="Helical" evidence="1">
    <location>
        <begin position="74"/>
        <end position="94"/>
    </location>
</feature>
<evidence type="ECO:0000313" key="3">
    <source>
        <dbReference type="Proteomes" id="UP000011650"/>
    </source>
</evidence>
<protein>
    <submittedName>
        <fullName evidence="2">Uncharacterized protein</fullName>
    </submittedName>
</protein>
<dbReference type="Proteomes" id="UP000011650">
    <property type="component" value="Unassembled WGS sequence"/>
</dbReference>
<evidence type="ECO:0000313" key="2">
    <source>
        <dbReference type="EMBL" id="EMA64434.1"/>
    </source>
</evidence>
<dbReference type="AlphaFoldDB" id="M0P4F7"/>
<dbReference type="EMBL" id="AOJG01000002">
    <property type="protein sequence ID" value="EMA64434.1"/>
    <property type="molecule type" value="Genomic_DNA"/>
</dbReference>
<keyword evidence="3" id="KW-1185">Reference proteome</keyword>
<keyword evidence="1" id="KW-1133">Transmembrane helix</keyword>
<sequence length="139" mass="14133">MSPANETLLPSRRALGTGLLAGLAHLAVAGALAEWFGFSIGVTPFLGYVALGGLSLGAVPVAVLVETRLVAPSIVVGVAFVASAYGTWSVYVAPVATPTPVDPTPFGWYLIGWVAVLGAALVAGGAEYGVRRVANARRE</sequence>
<comment type="caution">
    <text evidence="2">The sequence shown here is derived from an EMBL/GenBank/DDBJ whole genome shotgun (WGS) entry which is preliminary data.</text>
</comment>
<proteinExistence type="predicted"/>
<accession>M0P4F7</accession>
<feature type="transmembrane region" description="Helical" evidence="1">
    <location>
        <begin position="106"/>
        <end position="130"/>
    </location>
</feature>
<keyword evidence="1" id="KW-0812">Transmembrane</keyword>
<dbReference type="RefSeq" id="WP_008002982.1">
    <property type="nucleotide sequence ID" value="NZ_AOJG01000002.1"/>
</dbReference>
<organism evidence="2 3">
    <name type="scientific">Halorubrum lipolyticum DSM 21995</name>
    <dbReference type="NCBI Taxonomy" id="1227482"/>
    <lineage>
        <taxon>Archaea</taxon>
        <taxon>Methanobacteriati</taxon>
        <taxon>Methanobacteriota</taxon>
        <taxon>Stenosarchaea group</taxon>
        <taxon>Halobacteria</taxon>
        <taxon>Halobacteriales</taxon>
        <taxon>Haloferacaceae</taxon>
        <taxon>Halorubrum</taxon>
    </lineage>
</organism>
<feature type="transmembrane region" description="Helical" evidence="1">
    <location>
        <begin position="45"/>
        <end position="65"/>
    </location>
</feature>
<keyword evidence="1" id="KW-0472">Membrane</keyword>
<reference evidence="2 3" key="1">
    <citation type="journal article" date="2014" name="PLoS Genet.">
        <title>Phylogenetically driven sequencing of extremely halophilic archaea reveals strategies for static and dynamic osmo-response.</title>
        <authorList>
            <person name="Becker E.A."/>
            <person name="Seitzer P.M."/>
            <person name="Tritt A."/>
            <person name="Larsen D."/>
            <person name="Krusor M."/>
            <person name="Yao A.I."/>
            <person name="Wu D."/>
            <person name="Madern D."/>
            <person name="Eisen J.A."/>
            <person name="Darling A.E."/>
            <person name="Facciotti M.T."/>
        </authorList>
    </citation>
    <scope>NUCLEOTIDE SEQUENCE [LARGE SCALE GENOMIC DNA]</scope>
    <source>
        <strain evidence="2 3">DSM 21995</strain>
    </source>
</reference>
<dbReference type="PATRIC" id="fig|1227482.3.peg.175"/>
<dbReference type="OrthoDB" id="312399at2157"/>
<evidence type="ECO:0000256" key="1">
    <source>
        <dbReference type="SAM" id="Phobius"/>
    </source>
</evidence>
<name>M0P4F7_9EURY</name>
<gene>
    <name evidence="2" type="ORF">C469_00866</name>
</gene>